<evidence type="ECO:0000256" key="1">
    <source>
        <dbReference type="SAM" id="MobiDB-lite"/>
    </source>
</evidence>
<evidence type="ECO:0000313" key="3">
    <source>
        <dbReference type="Proteomes" id="UP001218218"/>
    </source>
</evidence>
<reference evidence="2" key="1">
    <citation type="submission" date="2023-03" db="EMBL/GenBank/DDBJ databases">
        <title>Massive genome expansion in bonnet fungi (Mycena s.s.) driven by repeated elements and novel gene families across ecological guilds.</title>
        <authorList>
            <consortium name="Lawrence Berkeley National Laboratory"/>
            <person name="Harder C.B."/>
            <person name="Miyauchi S."/>
            <person name="Viragh M."/>
            <person name="Kuo A."/>
            <person name="Thoen E."/>
            <person name="Andreopoulos B."/>
            <person name="Lu D."/>
            <person name="Skrede I."/>
            <person name="Drula E."/>
            <person name="Henrissat B."/>
            <person name="Morin E."/>
            <person name="Kohler A."/>
            <person name="Barry K."/>
            <person name="LaButti K."/>
            <person name="Morin E."/>
            <person name="Salamov A."/>
            <person name="Lipzen A."/>
            <person name="Mereny Z."/>
            <person name="Hegedus B."/>
            <person name="Baldrian P."/>
            <person name="Stursova M."/>
            <person name="Weitz H."/>
            <person name="Taylor A."/>
            <person name="Grigoriev I.V."/>
            <person name="Nagy L.G."/>
            <person name="Martin F."/>
            <person name="Kauserud H."/>
        </authorList>
    </citation>
    <scope>NUCLEOTIDE SEQUENCE</scope>
    <source>
        <strain evidence="2">CBHHK002</strain>
    </source>
</reference>
<feature type="compositionally biased region" description="Gly residues" evidence="1">
    <location>
        <begin position="28"/>
        <end position="46"/>
    </location>
</feature>
<accession>A0AAD7EVD4</accession>
<comment type="caution">
    <text evidence="2">The sequence shown here is derived from an EMBL/GenBank/DDBJ whole genome shotgun (WGS) entry which is preliminary data.</text>
</comment>
<gene>
    <name evidence="2" type="ORF">DFH08DRAFT_856401</name>
</gene>
<feature type="region of interest" description="Disordered" evidence="1">
    <location>
        <begin position="22"/>
        <end position="46"/>
    </location>
</feature>
<keyword evidence="3" id="KW-1185">Reference proteome</keyword>
<dbReference type="Proteomes" id="UP001218218">
    <property type="component" value="Unassembled WGS sequence"/>
</dbReference>
<proteinExistence type="predicted"/>
<feature type="compositionally biased region" description="Gly residues" evidence="1">
    <location>
        <begin position="69"/>
        <end position="89"/>
    </location>
</feature>
<name>A0AAD7EVD4_9AGAR</name>
<dbReference type="EMBL" id="JARIHO010000011">
    <property type="protein sequence ID" value="KAJ7353278.1"/>
    <property type="molecule type" value="Genomic_DNA"/>
</dbReference>
<dbReference type="AlphaFoldDB" id="A0AAD7EVD4"/>
<organism evidence="2 3">
    <name type="scientific">Mycena albidolilacea</name>
    <dbReference type="NCBI Taxonomy" id="1033008"/>
    <lineage>
        <taxon>Eukaryota</taxon>
        <taxon>Fungi</taxon>
        <taxon>Dikarya</taxon>
        <taxon>Basidiomycota</taxon>
        <taxon>Agaricomycotina</taxon>
        <taxon>Agaricomycetes</taxon>
        <taxon>Agaricomycetidae</taxon>
        <taxon>Agaricales</taxon>
        <taxon>Marasmiineae</taxon>
        <taxon>Mycenaceae</taxon>
        <taxon>Mycena</taxon>
    </lineage>
</organism>
<protein>
    <submittedName>
        <fullName evidence="2">Uncharacterized protein</fullName>
    </submittedName>
</protein>
<sequence length="177" mass="18181">MSSSISLGTCYAGVSSTTRKRRLKPMIIGGGTGGQGGEGNRQGGDGGRGYATQIPIGILELKTDWQVGGGTGGGGGKSSSGSGGNGGDGLAPTFAQSFMEELKITEIPGSALDISQFCSEYQLSSKIENLLTDAGYETGSGLFCASKQTLLEDKFNKGQIAEVERALIQFNQRAGQV</sequence>
<feature type="region of interest" description="Disordered" evidence="1">
    <location>
        <begin position="69"/>
        <end position="90"/>
    </location>
</feature>
<evidence type="ECO:0000313" key="2">
    <source>
        <dbReference type="EMBL" id="KAJ7353278.1"/>
    </source>
</evidence>